<accession>A0A846R0L0</accession>
<dbReference type="Proteomes" id="UP000590442">
    <property type="component" value="Unassembled WGS sequence"/>
</dbReference>
<keyword evidence="1" id="KW-0175">Coiled coil</keyword>
<comment type="caution">
    <text evidence="2">The sequence shown here is derived from an EMBL/GenBank/DDBJ whole genome shotgun (WGS) entry which is preliminary data.</text>
</comment>
<dbReference type="AlphaFoldDB" id="A0A846R0L0"/>
<dbReference type="EMBL" id="JAATJJ010000001">
    <property type="protein sequence ID" value="NJB70409.1"/>
    <property type="molecule type" value="Genomic_DNA"/>
</dbReference>
<organism evidence="2 3">
    <name type="scientific">Saonia flava</name>
    <dbReference type="NCBI Taxonomy" id="523696"/>
    <lineage>
        <taxon>Bacteria</taxon>
        <taxon>Pseudomonadati</taxon>
        <taxon>Bacteroidota</taxon>
        <taxon>Flavobacteriia</taxon>
        <taxon>Flavobacteriales</taxon>
        <taxon>Flavobacteriaceae</taxon>
        <taxon>Saonia</taxon>
    </lineage>
</organism>
<protein>
    <submittedName>
        <fullName evidence="2">Uncharacterized protein</fullName>
    </submittedName>
</protein>
<evidence type="ECO:0000313" key="3">
    <source>
        <dbReference type="Proteomes" id="UP000590442"/>
    </source>
</evidence>
<evidence type="ECO:0000256" key="1">
    <source>
        <dbReference type="SAM" id="Coils"/>
    </source>
</evidence>
<gene>
    <name evidence="2" type="ORF">GGR42_000871</name>
</gene>
<sequence>MKDTVVYNSDLHFEHKQWEKELLFWEDELLSFQNRLNELVNRWTDSKVLGELDQYQNQFHIHNNIIDELKEEIEAHESNIAKHYKANEIVIDREHYANHVRFREKMETQRHIYNELKKKFFQFLSKYM</sequence>
<reference evidence="2 3" key="1">
    <citation type="submission" date="2020-03" db="EMBL/GenBank/DDBJ databases">
        <title>Genomic Encyclopedia of Type Strains, Phase IV (KMG-IV): sequencing the most valuable type-strain genomes for metagenomic binning, comparative biology and taxonomic classification.</title>
        <authorList>
            <person name="Goeker M."/>
        </authorList>
    </citation>
    <scope>NUCLEOTIDE SEQUENCE [LARGE SCALE GENOMIC DNA]</scope>
    <source>
        <strain evidence="2 3">DSM 29762</strain>
    </source>
</reference>
<evidence type="ECO:0000313" key="2">
    <source>
        <dbReference type="EMBL" id="NJB70409.1"/>
    </source>
</evidence>
<dbReference type="RefSeq" id="WP_167961194.1">
    <property type="nucleotide sequence ID" value="NZ_JAATJJ010000001.1"/>
</dbReference>
<name>A0A846R0L0_9FLAO</name>
<proteinExistence type="predicted"/>
<feature type="coiled-coil region" evidence="1">
    <location>
        <begin position="22"/>
        <end position="86"/>
    </location>
</feature>
<keyword evidence="3" id="KW-1185">Reference proteome</keyword>